<dbReference type="STRING" id="693986.MOC_5705"/>
<dbReference type="KEGG" id="mor:MOC_5705"/>
<evidence type="ECO:0000313" key="2">
    <source>
        <dbReference type="EMBL" id="AIQ93460.1"/>
    </source>
</evidence>
<feature type="transmembrane region" description="Helical" evidence="1">
    <location>
        <begin position="20"/>
        <end position="38"/>
    </location>
</feature>
<keyword evidence="1" id="KW-1133">Transmembrane helix</keyword>
<gene>
    <name evidence="2" type="ORF">MOC_5705</name>
</gene>
<dbReference type="Proteomes" id="UP000029492">
    <property type="component" value="Chromosome"/>
</dbReference>
<dbReference type="HOGENOM" id="CLU_068029_0_0_5"/>
<name>A0A089P3U9_9HYPH</name>
<protein>
    <submittedName>
        <fullName evidence="2">Protein of unassigned function</fullName>
    </submittedName>
</protein>
<dbReference type="eggNOG" id="COG4446">
    <property type="taxonomic scope" value="Bacteria"/>
</dbReference>
<dbReference type="AlphaFoldDB" id="A0A089P3U9"/>
<dbReference type="InterPro" id="IPR010865">
    <property type="entry name" value="DUF1499"/>
</dbReference>
<feature type="transmembrane region" description="Helical" evidence="1">
    <location>
        <begin position="83"/>
        <end position="103"/>
    </location>
</feature>
<reference evidence="2 3" key="1">
    <citation type="journal article" date="2014" name="PLoS ONE">
        <title>Genome Information of Methylobacterium oryzae, a Plant-Probiotic Methylotroph in the Phyllosphere.</title>
        <authorList>
            <person name="Kwak M.J."/>
            <person name="Jeong H."/>
            <person name="Madhaiyan M."/>
            <person name="Lee Y."/>
            <person name="Sa T.M."/>
            <person name="Oh T.K."/>
            <person name="Kim J.F."/>
        </authorList>
    </citation>
    <scope>NUCLEOTIDE SEQUENCE [LARGE SCALE GENOMIC DNA]</scope>
    <source>
        <strain evidence="2 3">CBMB20</strain>
    </source>
</reference>
<keyword evidence="1" id="KW-0812">Transmembrane</keyword>
<sequence>MIPMRRLLIEEPVTRAGPLARRLAVFSVIATGIALILVRDPRADTDAALAALVAGFGVAVLAAAAAVFAFVRVWREGARGLGAALAGLILALAVLGYPAFLGLRSLRLPALSDITTDIDNPPAFSRSRAAFAARGGRYPADPGPAIRERQRGAYPQIAPLTLDIGADEAFELARQAALKRHWQIVEAIRPGGRTGNGRIEAVARGLILNLPGDVTVRIRPRADGARIDVRSASRLSGRDFGSNADRIRAYLDDVANLALAVK</sequence>
<organism evidence="2 3">
    <name type="scientific">Methylobacterium oryzae CBMB20</name>
    <dbReference type="NCBI Taxonomy" id="693986"/>
    <lineage>
        <taxon>Bacteria</taxon>
        <taxon>Pseudomonadati</taxon>
        <taxon>Pseudomonadota</taxon>
        <taxon>Alphaproteobacteria</taxon>
        <taxon>Hyphomicrobiales</taxon>
        <taxon>Methylobacteriaceae</taxon>
        <taxon>Methylobacterium</taxon>
    </lineage>
</organism>
<dbReference type="Pfam" id="PF07386">
    <property type="entry name" value="DUF1499"/>
    <property type="match status" value="1"/>
</dbReference>
<keyword evidence="1" id="KW-0472">Membrane</keyword>
<accession>A0A089P3U9</accession>
<dbReference type="EMBL" id="CP003811">
    <property type="protein sequence ID" value="AIQ93460.1"/>
    <property type="molecule type" value="Genomic_DNA"/>
</dbReference>
<keyword evidence="3" id="KW-1185">Reference proteome</keyword>
<feature type="transmembrane region" description="Helical" evidence="1">
    <location>
        <begin position="50"/>
        <end position="71"/>
    </location>
</feature>
<evidence type="ECO:0000256" key="1">
    <source>
        <dbReference type="SAM" id="Phobius"/>
    </source>
</evidence>
<evidence type="ECO:0000313" key="3">
    <source>
        <dbReference type="Proteomes" id="UP000029492"/>
    </source>
</evidence>
<proteinExistence type="predicted"/>